<evidence type="ECO:0000313" key="1">
    <source>
        <dbReference type="EMBL" id="WND15861.1"/>
    </source>
</evidence>
<protein>
    <submittedName>
        <fullName evidence="1">Uncharacterized protein</fullName>
    </submittedName>
</protein>
<dbReference type="EMBL" id="CP134213">
    <property type="protein sequence ID" value="WND15861.1"/>
    <property type="molecule type" value="Genomic_DNA"/>
</dbReference>
<sequence>MALNPDLDDEGCVGVGRQFADGDQDGDGVAETEPVNVVVLVPGDRDRRELGALRRPGHLVGR</sequence>
<name>A0ABY9U6C2_STRVL</name>
<accession>A0ABY9U6C2</accession>
<organism evidence="1 2">
    <name type="scientific">Streptomyces violaceus</name>
    <name type="common">Streptomyces venezuelae</name>
    <dbReference type="NCBI Taxonomy" id="1936"/>
    <lineage>
        <taxon>Bacteria</taxon>
        <taxon>Bacillati</taxon>
        <taxon>Actinomycetota</taxon>
        <taxon>Actinomycetes</taxon>
        <taxon>Kitasatosporales</taxon>
        <taxon>Streptomycetaceae</taxon>
        <taxon>Streptomyces</taxon>
    </lineage>
</organism>
<reference evidence="1 2" key="1">
    <citation type="submission" date="2023-09" db="EMBL/GenBank/DDBJ databases">
        <title>The genome sequence of Streptomyces anthocyanicus.</title>
        <authorList>
            <person name="Mo P."/>
        </authorList>
    </citation>
    <scope>NUCLEOTIDE SEQUENCE [LARGE SCALE GENOMIC DNA]</scope>
    <source>
        <strain evidence="1 2">JCM 4387</strain>
    </source>
</reference>
<dbReference type="Proteomes" id="UP001249394">
    <property type="component" value="Chromosome"/>
</dbReference>
<proteinExistence type="predicted"/>
<gene>
    <name evidence="1" type="ORF">RI060_00020</name>
</gene>
<keyword evidence="2" id="KW-1185">Reference proteome</keyword>
<evidence type="ECO:0000313" key="2">
    <source>
        <dbReference type="Proteomes" id="UP001249394"/>
    </source>
</evidence>